<keyword evidence="2" id="KW-1185">Reference proteome</keyword>
<gene>
    <name evidence="1" type="ORF">JVT61DRAFT_12376</name>
</gene>
<evidence type="ECO:0000313" key="1">
    <source>
        <dbReference type="EMBL" id="KAG6370223.1"/>
    </source>
</evidence>
<proteinExistence type="predicted"/>
<accession>A0A8I3A363</accession>
<protein>
    <submittedName>
        <fullName evidence="1">Uncharacterized protein</fullName>
    </submittedName>
</protein>
<sequence length="54" mass="6084">MYALVFTGDPFLPSARRARALTAAVESPGAGRFRRKFKTERTPVQLIRHAIIKN</sequence>
<dbReference type="AlphaFoldDB" id="A0A8I3A363"/>
<name>A0A8I3A363_9AGAM</name>
<evidence type="ECO:0000313" key="2">
    <source>
        <dbReference type="Proteomes" id="UP000683000"/>
    </source>
</evidence>
<organism evidence="1 2">
    <name type="scientific">Boletus reticuloceps</name>
    <dbReference type="NCBI Taxonomy" id="495285"/>
    <lineage>
        <taxon>Eukaryota</taxon>
        <taxon>Fungi</taxon>
        <taxon>Dikarya</taxon>
        <taxon>Basidiomycota</taxon>
        <taxon>Agaricomycotina</taxon>
        <taxon>Agaricomycetes</taxon>
        <taxon>Agaricomycetidae</taxon>
        <taxon>Boletales</taxon>
        <taxon>Boletineae</taxon>
        <taxon>Boletaceae</taxon>
        <taxon>Boletoideae</taxon>
        <taxon>Boletus</taxon>
    </lineage>
</organism>
<reference evidence="1" key="1">
    <citation type="submission" date="2021-03" db="EMBL/GenBank/DDBJ databases">
        <title>Evolutionary innovations through gain and loss of genes in the ectomycorrhizal Boletales.</title>
        <authorList>
            <person name="Wu G."/>
            <person name="Miyauchi S."/>
            <person name="Morin E."/>
            <person name="Yang Z.-L."/>
            <person name="Xu J."/>
            <person name="Martin F.M."/>
        </authorList>
    </citation>
    <scope>NUCLEOTIDE SEQUENCE</scope>
    <source>
        <strain evidence="1">BR01</strain>
    </source>
</reference>
<comment type="caution">
    <text evidence="1">The sequence shown here is derived from an EMBL/GenBank/DDBJ whole genome shotgun (WGS) entry which is preliminary data.</text>
</comment>
<dbReference type="EMBL" id="JAGFBS010000055">
    <property type="protein sequence ID" value="KAG6370223.1"/>
    <property type="molecule type" value="Genomic_DNA"/>
</dbReference>
<dbReference type="Proteomes" id="UP000683000">
    <property type="component" value="Unassembled WGS sequence"/>
</dbReference>